<proteinExistence type="predicted"/>
<dbReference type="InterPro" id="IPR009057">
    <property type="entry name" value="Homeodomain-like_sf"/>
</dbReference>
<evidence type="ECO:0000256" key="1">
    <source>
        <dbReference type="ARBA" id="ARBA00004496"/>
    </source>
</evidence>
<dbReference type="eggNOG" id="COG2207">
    <property type="taxonomic scope" value="Bacteria"/>
</dbReference>
<reference evidence="13" key="1">
    <citation type="submission" date="2009-07" db="EMBL/GenBank/DDBJ databases">
        <authorList>
            <person name="Weinstock G."/>
            <person name="Sodergren E."/>
            <person name="Clifton S."/>
            <person name="Fulton L."/>
            <person name="Fulton B."/>
            <person name="Courtney L."/>
            <person name="Fronick C."/>
            <person name="Harrison M."/>
            <person name="Strong C."/>
            <person name="Farmer C."/>
            <person name="Delahaunty K."/>
            <person name="Markovic C."/>
            <person name="Hall O."/>
            <person name="Minx P."/>
            <person name="Tomlinson C."/>
            <person name="Mitreva M."/>
            <person name="Nelson J."/>
            <person name="Hou S."/>
            <person name="Wollam A."/>
            <person name="Pepin K.H."/>
            <person name="Johnson M."/>
            <person name="Bhonagiri V."/>
            <person name="Nash W.E."/>
            <person name="Warren W."/>
            <person name="Chinwalla A."/>
            <person name="Mardis E.R."/>
            <person name="Wilson R.K."/>
        </authorList>
    </citation>
    <scope>NUCLEOTIDE SEQUENCE [LARGE SCALE GENOMIC DNA]</scope>
    <source>
        <strain evidence="13">DSM 14469</strain>
    </source>
</reference>
<dbReference type="SUPFAM" id="SSF46689">
    <property type="entry name" value="Homeodomain-like"/>
    <property type="match status" value="2"/>
</dbReference>
<evidence type="ECO:0000313" key="13">
    <source>
        <dbReference type="EMBL" id="EET58482.1"/>
    </source>
</evidence>
<name>C6LLL8_9FIRM</name>
<evidence type="ECO:0000256" key="10">
    <source>
        <dbReference type="PROSITE-ProRule" id="PRU00169"/>
    </source>
</evidence>
<evidence type="ECO:0000313" key="14">
    <source>
        <dbReference type="Proteomes" id="UP000005561"/>
    </source>
</evidence>
<dbReference type="PANTHER" id="PTHR42713:SF3">
    <property type="entry name" value="TRANSCRIPTIONAL REGULATORY PROTEIN HPTR"/>
    <property type="match status" value="1"/>
</dbReference>
<dbReference type="PROSITE" id="PS50110">
    <property type="entry name" value="RESPONSE_REGULATORY"/>
    <property type="match status" value="1"/>
</dbReference>
<dbReference type="GO" id="GO:0005737">
    <property type="term" value="C:cytoplasm"/>
    <property type="evidence" value="ECO:0007669"/>
    <property type="project" value="UniProtKB-SubCell"/>
</dbReference>
<evidence type="ECO:0000259" key="12">
    <source>
        <dbReference type="PROSITE" id="PS50110"/>
    </source>
</evidence>
<evidence type="ECO:0000256" key="3">
    <source>
        <dbReference type="ARBA" id="ARBA00022490"/>
    </source>
</evidence>
<keyword evidence="8" id="KW-0804">Transcription</keyword>
<dbReference type="EMBL" id="ACCL02000031">
    <property type="protein sequence ID" value="EET58482.1"/>
    <property type="molecule type" value="Genomic_DNA"/>
</dbReference>
<evidence type="ECO:0000256" key="4">
    <source>
        <dbReference type="ARBA" id="ARBA00022553"/>
    </source>
</evidence>
<dbReference type="InterPro" id="IPR051552">
    <property type="entry name" value="HptR"/>
</dbReference>
<dbReference type="GO" id="GO:0043565">
    <property type="term" value="F:sequence-specific DNA binding"/>
    <property type="evidence" value="ECO:0007669"/>
    <property type="project" value="InterPro"/>
</dbReference>
<dbReference type="AlphaFoldDB" id="C6LLL8"/>
<evidence type="ECO:0000256" key="9">
    <source>
        <dbReference type="ARBA" id="ARBA00024867"/>
    </source>
</evidence>
<keyword evidence="4 10" id="KW-0597">Phosphoprotein</keyword>
<dbReference type="Proteomes" id="UP000005561">
    <property type="component" value="Unassembled WGS sequence"/>
</dbReference>
<comment type="subcellular location">
    <subcellularLocation>
        <location evidence="1">Cytoplasm</location>
    </subcellularLocation>
</comment>
<keyword evidence="7" id="KW-0238">DNA-binding</keyword>
<keyword evidence="3" id="KW-0963">Cytoplasm</keyword>
<evidence type="ECO:0000256" key="6">
    <source>
        <dbReference type="ARBA" id="ARBA00023015"/>
    </source>
</evidence>
<dbReference type="PROSITE" id="PS01124">
    <property type="entry name" value="HTH_ARAC_FAMILY_2"/>
    <property type="match status" value="1"/>
</dbReference>
<evidence type="ECO:0000259" key="11">
    <source>
        <dbReference type="PROSITE" id="PS01124"/>
    </source>
</evidence>
<evidence type="ECO:0000256" key="2">
    <source>
        <dbReference type="ARBA" id="ARBA00018672"/>
    </source>
</evidence>
<dbReference type="CDD" id="cd17536">
    <property type="entry name" value="REC_YesN-like"/>
    <property type="match status" value="1"/>
</dbReference>
<gene>
    <name evidence="13" type="ORF">BRYFOR_09566</name>
</gene>
<keyword evidence="5" id="KW-0902">Two-component regulatory system</keyword>
<dbReference type="GO" id="GO:0003700">
    <property type="term" value="F:DNA-binding transcription factor activity"/>
    <property type="evidence" value="ECO:0007669"/>
    <property type="project" value="InterPro"/>
</dbReference>
<dbReference type="PANTHER" id="PTHR42713">
    <property type="entry name" value="HISTIDINE KINASE-RELATED"/>
    <property type="match status" value="1"/>
</dbReference>
<comment type="caution">
    <text evidence="13">The sequence shown here is derived from an EMBL/GenBank/DDBJ whole genome shotgun (WGS) entry which is preliminary data.</text>
</comment>
<feature type="domain" description="Response regulatory" evidence="12">
    <location>
        <begin position="1"/>
        <end position="117"/>
    </location>
</feature>
<dbReference type="InterPro" id="IPR001789">
    <property type="entry name" value="Sig_transdc_resp-reg_receiver"/>
</dbReference>
<dbReference type="InterPro" id="IPR018060">
    <property type="entry name" value="HTH_AraC"/>
</dbReference>
<dbReference type="Gene3D" id="3.40.50.2300">
    <property type="match status" value="1"/>
</dbReference>
<dbReference type="SUPFAM" id="SSF52172">
    <property type="entry name" value="CheY-like"/>
    <property type="match status" value="1"/>
</dbReference>
<dbReference type="eggNOG" id="COG4753">
    <property type="taxonomic scope" value="Bacteria"/>
</dbReference>
<evidence type="ECO:0000256" key="7">
    <source>
        <dbReference type="ARBA" id="ARBA00023125"/>
    </source>
</evidence>
<comment type="function">
    <text evidence="9">May play the central regulatory role in sporulation. It may be an element of the effector pathway responsible for the activation of sporulation genes in response to nutritional stress. Spo0A may act in concert with spo0H (a sigma factor) to control the expression of some genes that are critical to the sporulation process.</text>
</comment>
<dbReference type="Pfam" id="PF12833">
    <property type="entry name" value="HTH_18"/>
    <property type="match status" value="1"/>
</dbReference>
<dbReference type="GO" id="GO:0000160">
    <property type="term" value="P:phosphorelay signal transduction system"/>
    <property type="evidence" value="ECO:0007669"/>
    <property type="project" value="UniProtKB-KW"/>
</dbReference>
<evidence type="ECO:0000256" key="5">
    <source>
        <dbReference type="ARBA" id="ARBA00023012"/>
    </source>
</evidence>
<evidence type="ECO:0000256" key="8">
    <source>
        <dbReference type="ARBA" id="ARBA00023163"/>
    </source>
</evidence>
<protein>
    <recommendedName>
        <fullName evidence="2">Stage 0 sporulation protein A homolog</fullName>
    </recommendedName>
</protein>
<dbReference type="SMART" id="SM00448">
    <property type="entry name" value="REC"/>
    <property type="match status" value="1"/>
</dbReference>
<feature type="modified residue" description="4-aspartylphosphate" evidence="10">
    <location>
        <position position="52"/>
    </location>
</feature>
<dbReference type="Pfam" id="PF00072">
    <property type="entry name" value="Response_reg"/>
    <property type="match status" value="1"/>
</dbReference>
<organism evidence="13 14">
    <name type="scientific">Marvinbryantia formatexigens DSM 14469</name>
    <dbReference type="NCBI Taxonomy" id="478749"/>
    <lineage>
        <taxon>Bacteria</taxon>
        <taxon>Bacillati</taxon>
        <taxon>Bacillota</taxon>
        <taxon>Clostridia</taxon>
        <taxon>Lachnospirales</taxon>
        <taxon>Lachnospiraceae</taxon>
        <taxon>Marvinbryantia</taxon>
    </lineage>
</organism>
<sequence>MILADDEPMIIRGIQKLLDFGQLGIEIVGEYTDGKSAMKGILEQKPDLALLDISMPEMTGVEILKTCRDMGLDTKVIFISGFQEFEYARAAVQYGAVEYLLKPVIREELLRALEKCIHTARGQEEAYLPTQRRKTETAAKPAEGTPVYVKIFWQGEENEQTRRLIEFSLQSALGEYLSEQGLGELVYLRKQAVLRLNTTDREECRKILKNLEALAIERYHQRLGFVAGNTENAQGYLFFVEPSEDSIYFLQEESEEEWKRFMQLRERMIDSVIAQNEPMLKKQYEQYTALLARVARGKKEDAYFYLCTLIRMLEEKFHNLGLPGRNPDMRGLLEKGRACATYCEMKQVYYEMAAGYIHQLQSTVVGVENQDFLKAKAYIENHYDENLTLQVLADVVHMNQYYFSSFFKKNAGENFKEYLNRVRLQHSMALLLKTDMKAYEIAARVGFKDARNFAEIFQRYYHETPNEFRKRRRDAEKS</sequence>
<accession>C6LLL8</accession>
<keyword evidence="6" id="KW-0805">Transcription regulation</keyword>
<dbReference type="Gene3D" id="1.10.10.60">
    <property type="entry name" value="Homeodomain-like"/>
    <property type="match status" value="2"/>
</dbReference>
<dbReference type="STRING" id="168384.SAMN05660368_03962"/>
<feature type="domain" description="HTH araC/xylS-type" evidence="11">
    <location>
        <begin position="373"/>
        <end position="471"/>
    </location>
</feature>
<keyword evidence="14" id="KW-1185">Reference proteome</keyword>
<dbReference type="SMART" id="SM00342">
    <property type="entry name" value="HTH_ARAC"/>
    <property type="match status" value="1"/>
</dbReference>
<dbReference type="InterPro" id="IPR011006">
    <property type="entry name" value="CheY-like_superfamily"/>
</dbReference>